<dbReference type="EMBL" id="JAGGKG010000001">
    <property type="protein sequence ID" value="MBP1903514.1"/>
    <property type="molecule type" value="Genomic_DNA"/>
</dbReference>
<dbReference type="Proteomes" id="UP001519272">
    <property type="component" value="Unassembled WGS sequence"/>
</dbReference>
<name>A0ABS4FLR3_9BACL</name>
<dbReference type="InterPro" id="IPR015943">
    <property type="entry name" value="WD40/YVTN_repeat-like_dom_sf"/>
</dbReference>
<gene>
    <name evidence="1" type="ORF">J2Z32_000126</name>
</gene>
<accession>A0ABS4FLR3</accession>
<evidence type="ECO:0000313" key="1">
    <source>
        <dbReference type="EMBL" id="MBP1903514.1"/>
    </source>
</evidence>
<organism evidence="1 2">
    <name type="scientific">Paenibacillus turicensis</name>
    <dbReference type="NCBI Taxonomy" id="160487"/>
    <lineage>
        <taxon>Bacteria</taxon>
        <taxon>Bacillati</taxon>
        <taxon>Bacillota</taxon>
        <taxon>Bacilli</taxon>
        <taxon>Bacillales</taxon>
        <taxon>Paenibacillaceae</taxon>
        <taxon>Paenibacillus</taxon>
    </lineage>
</organism>
<reference evidence="1 2" key="1">
    <citation type="submission" date="2021-03" db="EMBL/GenBank/DDBJ databases">
        <title>Genomic Encyclopedia of Type Strains, Phase IV (KMG-IV): sequencing the most valuable type-strain genomes for metagenomic binning, comparative biology and taxonomic classification.</title>
        <authorList>
            <person name="Goeker M."/>
        </authorList>
    </citation>
    <scope>NUCLEOTIDE SEQUENCE [LARGE SCALE GENOMIC DNA]</scope>
    <source>
        <strain evidence="1 2">DSM 14349</strain>
    </source>
</reference>
<dbReference type="RefSeq" id="WP_210087219.1">
    <property type="nucleotide sequence ID" value="NZ_JAGGKG010000001.1"/>
</dbReference>
<sequence>MEWLQEDIAEKWRTEGKRYASEINVYVNKGMTEGWDSVGEEPAEDNRSPLANKIFKMIKGANEQNDIAALRALIPAATWPLAKHFEKDMQAIRSIHFLGQDEVVFSTGTSWEENKVITAKNDDISVFNEYSFVGASPDKQFYTLFSKKGIKIIKSMDYQLQGELIAQFSWAELNTQIQALSSEISILGEIELHGELPLEEAIPFQEGKALLLVTGQGIFYVQLEQQLKVTMLHPDLAELKQYDLDQTDIDMAHGAVSSDGRWIAFGSQSSDHLLYDVVTEQTYNFYPNSSYPHYSIFTKDQQQVWYNACHFYNGDTIAVSMEQVVAGEMEKDQEWPSMNEDARVYAAVALEQGIVIGDAYGYLKLIDTQGQEIWRLFVGSTISALAVDNEEKTLAVGTYGGMLHFIALYAPERSEYEIGTGAVREIKRILAWKNQNQPLWW</sequence>
<evidence type="ECO:0000313" key="2">
    <source>
        <dbReference type="Proteomes" id="UP001519272"/>
    </source>
</evidence>
<keyword evidence="2" id="KW-1185">Reference proteome</keyword>
<dbReference type="SUPFAM" id="SSF50969">
    <property type="entry name" value="YVTN repeat-like/Quinoprotein amine dehydrogenase"/>
    <property type="match status" value="1"/>
</dbReference>
<comment type="caution">
    <text evidence="1">The sequence shown here is derived from an EMBL/GenBank/DDBJ whole genome shotgun (WGS) entry which is preliminary data.</text>
</comment>
<evidence type="ECO:0008006" key="3">
    <source>
        <dbReference type="Google" id="ProtNLM"/>
    </source>
</evidence>
<dbReference type="Gene3D" id="2.130.10.10">
    <property type="entry name" value="YVTN repeat-like/Quinoprotein amine dehydrogenase"/>
    <property type="match status" value="1"/>
</dbReference>
<protein>
    <recommendedName>
        <fullName evidence="3">WD40 repeat domain-containing protein</fullName>
    </recommendedName>
</protein>
<proteinExistence type="predicted"/>
<dbReference type="InterPro" id="IPR011044">
    <property type="entry name" value="Quino_amine_DH_bsu"/>
</dbReference>